<dbReference type="Pfam" id="PF13408">
    <property type="entry name" value="Zn_ribbon_recom"/>
    <property type="match status" value="1"/>
</dbReference>
<dbReference type="GO" id="GO:0000150">
    <property type="term" value="F:DNA strand exchange activity"/>
    <property type="evidence" value="ECO:0007669"/>
    <property type="project" value="InterPro"/>
</dbReference>
<dbReference type="PANTHER" id="PTHR30461:SF23">
    <property type="entry name" value="DNA RECOMBINASE-RELATED"/>
    <property type="match status" value="1"/>
</dbReference>
<dbReference type="InterPro" id="IPR011109">
    <property type="entry name" value="DNA_bind_recombinase_dom"/>
</dbReference>
<dbReference type="Gene3D" id="3.90.1750.20">
    <property type="entry name" value="Putative Large Serine Recombinase, Chain B, Domain 2"/>
    <property type="match status" value="1"/>
</dbReference>
<dbReference type="Gene3D" id="3.40.50.1390">
    <property type="entry name" value="Resolvase, N-terminal catalytic domain"/>
    <property type="match status" value="1"/>
</dbReference>
<dbReference type="CDD" id="cd03770">
    <property type="entry name" value="SR_TndX_transposase"/>
    <property type="match status" value="1"/>
</dbReference>
<feature type="compositionally biased region" description="Basic residues" evidence="1">
    <location>
        <begin position="564"/>
        <end position="578"/>
    </location>
</feature>
<dbReference type="SMART" id="SM00857">
    <property type="entry name" value="Resolvase"/>
    <property type="match status" value="1"/>
</dbReference>
<accession>A0A3R6P420</accession>
<name>A0A3R6P420_9FIRM</name>
<dbReference type="InterPro" id="IPR036162">
    <property type="entry name" value="Resolvase-like_N_sf"/>
</dbReference>
<proteinExistence type="predicted"/>
<feature type="compositionally biased region" description="Basic and acidic residues" evidence="1">
    <location>
        <begin position="615"/>
        <end position="648"/>
    </location>
</feature>
<gene>
    <name evidence="4" type="ORF">DWZ31_13240</name>
</gene>
<dbReference type="Pfam" id="PF07508">
    <property type="entry name" value="Recombinase"/>
    <property type="match status" value="1"/>
</dbReference>
<evidence type="ECO:0000313" key="4">
    <source>
        <dbReference type="EMBL" id="RHN06381.1"/>
    </source>
</evidence>
<evidence type="ECO:0000259" key="2">
    <source>
        <dbReference type="PROSITE" id="PS51736"/>
    </source>
</evidence>
<feature type="region of interest" description="Disordered" evidence="1">
    <location>
        <begin position="560"/>
        <end position="650"/>
    </location>
</feature>
<dbReference type="InterPro" id="IPR025378">
    <property type="entry name" value="DUF4368"/>
</dbReference>
<dbReference type="InterPro" id="IPR038109">
    <property type="entry name" value="DNA_bind_recomb_sf"/>
</dbReference>
<evidence type="ECO:0000256" key="1">
    <source>
        <dbReference type="SAM" id="MobiDB-lite"/>
    </source>
</evidence>
<dbReference type="PROSITE" id="PS51737">
    <property type="entry name" value="RECOMBINASE_DNA_BIND"/>
    <property type="match status" value="1"/>
</dbReference>
<dbReference type="Proteomes" id="UP000283586">
    <property type="component" value="Unassembled WGS sequence"/>
</dbReference>
<comment type="caution">
    <text evidence="4">The sequence shown here is derived from an EMBL/GenBank/DDBJ whole genome shotgun (WGS) entry which is preliminary data.</text>
</comment>
<feature type="domain" description="Resolvase/invertase-type recombinase catalytic" evidence="2">
    <location>
        <begin position="7"/>
        <end position="156"/>
    </location>
</feature>
<evidence type="ECO:0000313" key="5">
    <source>
        <dbReference type="Proteomes" id="UP000283586"/>
    </source>
</evidence>
<dbReference type="PANTHER" id="PTHR30461">
    <property type="entry name" value="DNA-INVERTASE FROM LAMBDOID PROPHAGE"/>
    <property type="match status" value="1"/>
</dbReference>
<dbReference type="SUPFAM" id="SSF53041">
    <property type="entry name" value="Resolvase-like"/>
    <property type="match status" value="1"/>
</dbReference>
<dbReference type="InterPro" id="IPR006119">
    <property type="entry name" value="Resolv_N"/>
</dbReference>
<dbReference type="AlphaFoldDB" id="A0A3R6P420"/>
<feature type="domain" description="Recombinase" evidence="3">
    <location>
        <begin position="164"/>
        <end position="310"/>
    </location>
</feature>
<reference evidence="4 5" key="1">
    <citation type="submission" date="2018-08" db="EMBL/GenBank/DDBJ databases">
        <title>A genome reference for cultivated species of the human gut microbiota.</title>
        <authorList>
            <person name="Zou Y."/>
            <person name="Xue W."/>
            <person name="Luo G."/>
        </authorList>
    </citation>
    <scope>NUCLEOTIDE SEQUENCE [LARGE SCALE GENOMIC DNA]</scope>
    <source>
        <strain evidence="4 5">AF31-21AC</strain>
    </source>
</reference>
<organism evidence="4 5">
    <name type="scientific">Roseburia intestinalis</name>
    <dbReference type="NCBI Taxonomy" id="166486"/>
    <lineage>
        <taxon>Bacteria</taxon>
        <taxon>Bacillati</taxon>
        <taxon>Bacillota</taxon>
        <taxon>Clostridia</taxon>
        <taxon>Lachnospirales</taxon>
        <taxon>Lachnospiraceae</taxon>
        <taxon>Roseburia</taxon>
    </lineage>
</organism>
<evidence type="ECO:0000259" key="3">
    <source>
        <dbReference type="PROSITE" id="PS51737"/>
    </source>
</evidence>
<dbReference type="Pfam" id="PF00239">
    <property type="entry name" value="Resolvase"/>
    <property type="match status" value="1"/>
</dbReference>
<sequence length="796" mass="93001">MAKDNRITALYERLSRDDEMQGESNSITNQKKYLEDYAVQHGFGNIQHFSDDGYSGTNFNRPAFNSLLTEIEAGRVGTVIVKDMSRFGRNYLQVGFYTEMMFPKKNVRFIAVNNGVDSANPADNDFTPFLNIMNEWYAKDTSKKIKAVFKAKMRDGKRVSGAVPYGYYRKPEDKQTLYVDEASASVVRRIFQLACDGMGATAIADTLSEDKILIPSAYARQNHPEDCQCTNYHDPYTWNATTVGYILNRREYLGHTVLGKTTRDNFKTKRKRIANEDELLVFYNTHEAIIDQETYDKAQRMRKRVSPRRNSEKPAHRLSGLLYCADCGSRLAYINSKPKDGKIYDSNQAFRCSRYHNKYHSCTGHYIKASTIEMLIYQATKRVSQYVLKDEKEFVEQLKAQYELQCEKDNTDDKKELLEAKRRMMDLDDLIKGLYENFTLGRLPERQFNRLMTEYDTEQSSLEQRISELETATERISTKAVQIDKFVRLVKKYRDFEELTTPMLNDFIEKVVIHEAEGGRTKDRTQQVDIYFNFIGNFVLPLSEDEVEALQSEEARRAEEIAERKRKSSKKSTQKRNQKRAEIKAKAEAGDPEAMAEYKAILEKGRQNNRKRSEKMRELRMSDPEYRAKMEEKERLALEREKKRQERATKKKKIALAELKEQAEKGNQEAVRELEERRAIARERSRKSAEKRKQRAENDPEYAKYLEERNAEYNRRHTARRKEQMEALRARAEAGDQEAQSQLAERKQYQVRATVKSYRKMRDDALSGDPIAKVRYEKTLAMRREAYHAKKSEQTA</sequence>
<dbReference type="PROSITE" id="PS51736">
    <property type="entry name" value="RECOMBINASES_3"/>
    <property type="match status" value="1"/>
</dbReference>
<dbReference type="RefSeq" id="WP_118489004.1">
    <property type="nucleotide sequence ID" value="NZ_QRQN01000016.1"/>
</dbReference>
<feature type="compositionally biased region" description="Basic and acidic residues" evidence="1">
    <location>
        <begin position="579"/>
        <end position="589"/>
    </location>
</feature>
<dbReference type="InterPro" id="IPR050639">
    <property type="entry name" value="SSR_resolvase"/>
</dbReference>
<dbReference type="Pfam" id="PF14287">
    <property type="entry name" value="DUF4368"/>
    <property type="match status" value="1"/>
</dbReference>
<dbReference type="InterPro" id="IPR025827">
    <property type="entry name" value="Zn_ribbon_recom_dom"/>
</dbReference>
<dbReference type="EMBL" id="QRQN01000016">
    <property type="protein sequence ID" value="RHN06381.1"/>
    <property type="molecule type" value="Genomic_DNA"/>
</dbReference>
<feature type="region of interest" description="Disordered" evidence="1">
    <location>
        <begin position="679"/>
        <end position="703"/>
    </location>
</feature>
<feature type="compositionally biased region" description="Basic and acidic residues" evidence="1">
    <location>
        <begin position="679"/>
        <end position="688"/>
    </location>
</feature>
<dbReference type="GO" id="GO:0003677">
    <property type="term" value="F:DNA binding"/>
    <property type="evidence" value="ECO:0007669"/>
    <property type="project" value="InterPro"/>
</dbReference>
<protein>
    <submittedName>
        <fullName evidence="4">DUF4368 domain-containing protein</fullName>
    </submittedName>
</protein>